<evidence type="ECO:0000256" key="1">
    <source>
        <dbReference type="ARBA" id="ARBA00023235"/>
    </source>
</evidence>
<feature type="chain" id="PRO_5022101266" evidence="2">
    <location>
        <begin position="28"/>
        <end position="303"/>
    </location>
</feature>
<protein>
    <submittedName>
        <fullName evidence="4">Endonuclease 4</fullName>
        <ecNumber evidence="4">3.1.21.2</ecNumber>
    </submittedName>
</protein>
<accession>A0A517MK69</accession>
<keyword evidence="4" id="KW-0540">Nuclease</keyword>
<dbReference type="SUPFAM" id="SSF51658">
    <property type="entry name" value="Xylose isomerase-like"/>
    <property type="match status" value="1"/>
</dbReference>
<gene>
    <name evidence="4" type="primary">nfo_2</name>
    <name evidence="4" type="ORF">FF011L_40840</name>
</gene>
<dbReference type="GO" id="GO:0008833">
    <property type="term" value="F:deoxyribonuclease IV (phage-T4-induced) activity"/>
    <property type="evidence" value="ECO:0007669"/>
    <property type="project" value="UniProtKB-EC"/>
</dbReference>
<dbReference type="EC" id="3.1.21.2" evidence="4"/>
<dbReference type="InterPro" id="IPR006311">
    <property type="entry name" value="TAT_signal"/>
</dbReference>
<keyword evidence="1" id="KW-0413">Isomerase</keyword>
<evidence type="ECO:0000313" key="4">
    <source>
        <dbReference type="EMBL" id="QDS95291.1"/>
    </source>
</evidence>
<sequence precursor="true">MASRRLFLKSVTTASVAAGLAPSWASAAAPPVADSKKWLLKTLKVGMVRVPGTLTDKFKAAKAAGFDGIELSAPGIDIEAAKKARDEAELPIDGTVNGSHWKIHHTDPDPAVRKQALESLKNGIRETSELGGDTILLVPGVGADGEPEVIFKRAVDNIRQALGTAEKYNVKIAIENVWNQMLYDHGGDHKQTAEQYVRFIDAFDSPMVGMQFDIGNHWKYGDMADWIRTLNHRVIKLDAKGFSRANDKFTKIGEGDLDWVSVRAALKEIKFTGWVAAEVGGGDLQRLKEISQNLDDHLVNEPA</sequence>
<proteinExistence type="predicted"/>
<organism evidence="4 5">
    <name type="scientific">Roseimaritima multifibrata</name>
    <dbReference type="NCBI Taxonomy" id="1930274"/>
    <lineage>
        <taxon>Bacteria</taxon>
        <taxon>Pseudomonadati</taxon>
        <taxon>Planctomycetota</taxon>
        <taxon>Planctomycetia</taxon>
        <taxon>Pirellulales</taxon>
        <taxon>Pirellulaceae</taxon>
        <taxon>Roseimaritima</taxon>
    </lineage>
</organism>
<keyword evidence="4" id="KW-0255">Endonuclease</keyword>
<dbReference type="Proteomes" id="UP000320672">
    <property type="component" value="Chromosome"/>
</dbReference>
<dbReference type="Pfam" id="PF01261">
    <property type="entry name" value="AP_endonuc_2"/>
    <property type="match status" value="1"/>
</dbReference>
<evidence type="ECO:0000313" key="5">
    <source>
        <dbReference type="Proteomes" id="UP000320672"/>
    </source>
</evidence>
<dbReference type="OrthoDB" id="9782669at2"/>
<dbReference type="PANTHER" id="PTHR43489:SF7">
    <property type="entry name" value="3-DEHYDRO-D-GULOSIDE 4-EPIMERASE-RELATED"/>
    <property type="match status" value="1"/>
</dbReference>
<dbReference type="Gene3D" id="3.20.20.150">
    <property type="entry name" value="Divalent-metal-dependent TIM barrel enzymes"/>
    <property type="match status" value="1"/>
</dbReference>
<reference evidence="4 5" key="1">
    <citation type="submission" date="2019-02" db="EMBL/GenBank/DDBJ databases">
        <title>Deep-cultivation of Planctomycetes and their phenomic and genomic characterization uncovers novel biology.</title>
        <authorList>
            <person name="Wiegand S."/>
            <person name="Jogler M."/>
            <person name="Boedeker C."/>
            <person name="Pinto D."/>
            <person name="Vollmers J."/>
            <person name="Rivas-Marin E."/>
            <person name="Kohn T."/>
            <person name="Peeters S.H."/>
            <person name="Heuer A."/>
            <person name="Rast P."/>
            <person name="Oberbeckmann S."/>
            <person name="Bunk B."/>
            <person name="Jeske O."/>
            <person name="Meyerdierks A."/>
            <person name="Storesund J.E."/>
            <person name="Kallscheuer N."/>
            <person name="Luecker S."/>
            <person name="Lage O.M."/>
            <person name="Pohl T."/>
            <person name="Merkel B.J."/>
            <person name="Hornburger P."/>
            <person name="Mueller R.-W."/>
            <person name="Bruemmer F."/>
            <person name="Labrenz M."/>
            <person name="Spormann A.M."/>
            <person name="Op den Camp H."/>
            <person name="Overmann J."/>
            <person name="Amann R."/>
            <person name="Jetten M.S.M."/>
            <person name="Mascher T."/>
            <person name="Medema M.H."/>
            <person name="Devos D.P."/>
            <person name="Kaster A.-K."/>
            <person name="Ovreas L."/>
            <person name="Rohde M."/>
            <person name="Galperin M.Y."/>
            <person name="Jogler C."/>
        </authorList>
    </citation>
    <scope>NUCLEOTIDE SEQUENCE [LARGE SCALE GENOMIC DNA]</scope>
    <source>
        <strain evidence="4 5">FF011L</strain>
    </source>
</reference>
<dbReference type="InterPro" id="IPR013022">
    <property type="entry name" value="Xyl_isomerase-like_TIM-brl"/>
</dbReference>
<dbReference type="EMBL" id="CP036262">
    <property type="protein sequence ID" value="QDS95291.1"/>
    <property type="molecule type" value="Genomic_DNA"/>
</dbReference>
<dbReference type="InterPro" id="IPR050417">
    <property type="entry name" value="Sugar_Epim/Isomerase"/>
</dbReference>
<feature type="domain" description="Xylose isomerase-like TIM barrel" evidence="3">
    <location>
        <begin position="58"/>
        <end position="286"/>
    </location>
</feature>
<dbReference type="PANTHER" id="PTHR43489">
    <property type="entry name" value="ISOMERASE"/>
    <property type="match status" value="1"/>
</dbReference>
<dbReference type="PROSITE" id="PS51318">
    <property type="entry name" value="TAT"/>
    <property type="match status" value="1"/>
</dbReference>
<evidence type="ECO:0000259" key="3">
    <source>
        <dbReference type="Pfam" id="PF01261"/>
    </source>
</evidence>
<evidence type="ECO:0000256" key="2">
    <source>
        <dbReference type="SAM" id="SignalP"/>
    </source>
</evidence>
<keyword evidence="5" id="KW-1185">Reference proteome</keyword>
<dbReference type="KEGG" id="rml:FF011L_40840"/>
<feature type="signal peptide" evidence="2">
    <location>
        <begin position="1"/>
        <end position="27"/>
    </location>
</feature>
<dbReference type="GO" id="GO:0016853">
    <property type="term" value="F:isomerase activity"/>
    <property type="evidence" value="ECO:0007669"/>
    <property type="project" value="UniProtKB-KW"/>
</dbReference>
<keyword evidence="2" id="KW-0732">Signal</keyword>
<keyword evidence="4" id="KW-0378">Hydrolase</keyword>
<name>A0A517MK69_9BACT</name>
<dbReference type="InterPro" id="IPR036237">
    <property type="entry name" value="Xyl_isomerase-like_sf"/>
</dbReference>
<dbReference type="AlphaFoldDB" id="A0A517MK69"/>